<dbReference type="GeneID" id="85012975"/>
<evidence type="ECO:0000259" key="9">
    <source>
        <dbReference type="PROSITE" id="PS51330"/>
    </source>
</evidence>
<dbReference type="GO" id="GO:0005829">
    <property type="term" value="C:cytosol"/>
    <property type="evidence" value="ECO:0007669"/>
    <property type="project" value="TreeGrafter"/>
</dbReference>
<dbReference type="GO" id="GO:0046452">
    <property type="term" value="P:dihydrofolate metabolic process"/>
    <property type="evidence" value="ECO:0007669"/>
    <property type="project" value="TreeGrafter"/>
</dbReference>
<gene>
    <name evidence="10" type="primary">dfrA</name>
    <name evidence="10" type="ORF">NCTC13071_02210</name>
</gene>
<dbReference type="SUPFAM" id="SSF53597">
    <property type="entry name" value="Dihydrofolate reductase-like"/>
    <property type="match status" value="1"/>
</dbReference>
<dbReference type="Pfam" id="PF00186">
    <property type="entry name" value="DHFR_1"/>
    <property type="match status" value="1"/>
</dbReference>
<evidence type="ECO:0000256" key="8">
    <source>
        <dbReference type="PIRNR" id="PIRNR000194"/>
    </source>
</evidence>
<dbReference type="Gene3D" id="3.40.430.10">
    <property type="entry name" value="Dihydrofolate Reductase, subunit A"/>
    <property type="match status" value="1"/>
</dbReference>
<dbReference type="AlphaFoldDB" id="A0A448L851"/>
<feature type="domain" description="DHFR" evidence="9">
    <location>
        <begin position="2"/>
        <end position="159"/>
    </location>
</feature>
<dbReference type="FunFam" id="3.40.430.10:FF:000001">
    <property type="entry name" value="Dihydrofolate reductase"/>
    <property type="match status" value="1"/>
</dbReference>
<dbReference type="InterPro" id="IPR012259">
    <property type="entry name" value="DHFR"/>
</dbReference>
<evidence type="ECO:0000313" key="10">
    <source>
        <dbReference type="EMBL" id="VEH16187.1"/>
    </source>
</evidence>
<comment type="function">
    <text evidence="7 8">Key enzyme in folate metabolism. Catalyzes an essential reaction for de novo glycine and purine synthesis, and for DNA precursor synthesis.</text>
</comment>
<evidence type="ECO:0000256" key="2">
    <source>
        <dbReference type="ARBA" id="ARBA00009539"/>
    </source>
</evidence>
<organism evidence="10 11">
    <name type="scientific">Segatella oris</name>
    <dbReference type="NCBI Taxonomy" id="28135"/>
    <lineage>
        <taxon>Bacteria</taxon>
        <taxon>Pseudomonadati</taxon>
        <taxon>Bacteroidota</taxon>
        <taxon>Bacteroidia</taxon>
        <taxon>Bacteroidales</taxon>
        <taxon>Prevotellaceae</taxon>
        <taxon>Segatella</taxon>
    </lineage>
</organism>
<evidence type="ECO:0000256" key="4">
    <source>
        <dbReference type="ARBA" id="ARBA00022563"/>
    </source>
</evidence>
<dbReference type="PANTHER" id="PTHR48069">
    <property type="entry name" value="DIHYDROFOLATE REDUCTASE"/>
    <property type="match status" value="1"/>
</dbReference>
<dbReference type="GO" id="GO:0006730">
    <property type="term" value="P:one-carbon metabolic process"/>
    <property type="evidence" value="ECO:0007669"/>
    <property type="project" value="UniProtKB-KW"/>
</dbReference>
<dbReference type="PRINTS" id="PR00070">
    <property type="entry name" value="DHFR"/>
</dbReference>
<reference evidence="10 11" key="1">
    <citation type="submission" date="2018-12" db="EMBL/GenBank/DDBJ databases">
        <authorList>
            <consortium name="Pathogen Informatics"/>
        </authorList>
    </citation>
    <scope>NUCLEOTIDE SEQUENCE [LARGE SCALE GENOMIC DNA]</scope>
    <source>
        <strain evidence="10 11">NCTC13071</strain>
    </source>
</reference>
<dbReference type="RefSeq" id="WP_018919561.1">
    <property type="nucleotide sequence ID" value="NZ_LR134384.1"/>
</dbReference>
<evidence type="ECO:0000256" key="7">
    <source>
        <dbReference type="ARBA" id="ARBA00025067"/>
    </source>
</evidence>
<keyword evidence="4 8" id="KW-0554">One-carbon metabolism</keyword>
<accession>A0A448L851</accession>
<dbReference type="KEGG" id="poc:NCTC13071_02210"/>
<dbReference type="Proteomes" id="UP000274578">
    <property type="component" value="Chromosome 1"/>
</dbReference>
<dbReference type="EC" id="1.5.1.3" evidence="3 8"/>
<evidence type="ECO:0000256" key="1">
    <source>
        <dbReference type="ARBA" id="ARBA00004903"/>
    </source>
</evidence>
<dbReference type="EMBL" id="LR134384">
    <property type="protein sequence ID" value="VEH16187.1"/>
    <property type="molecule type" value="Genomic_DNA"/>
</dbReference>
<dbReference type="InterPro" id="IPR024072">
    <property type="entry name" value="DHFR-like_dom_sf"/>
</dbReference>
<dbReference type="GO" id="GO:0046654">
    <property type="term" value="P:tetrahydrofolate biosynthetic process"/>
    <property type="evidence" value="ECO:0007669"/>
    <property type="project" value="UniProtKB-UniPathway"/>
</dbReference>
<keyword evidence="5 8" id="KW-0521">NADP</keyword>
<dbReference type="CDD" id="cd00209">
    <property type="entry name" value="DHFR"/>
    <property type="match status" value="1"/>
</dbReference>
<evidence type="ECO:0000313" key="11">
    <source>
        <dbReference type="Proteomes" id="UP000274578"/>
    </source>
</evidence>
<protein>
    <recommendedName>
        <fullName evidence="3 8">Dihydrofolate reductase</fullName>
        <ecNumber evidence="3 8">1.5.1.3</ecNumber>
    </recommendedName>
</protein>
<dbReference type="GO" id="GO:0046655">
    <property type="term" value="P:folic acid metabolic process"/>
    <property type="evidence" value="ECO:0007669"/>
    <property type="project" value="TreeGrafter"/>
</dbReference>
<name>A0A448L851_9BACT</name>
<dbReference type="InterPro" id="IPR001796">
    <property type="entry name" value="DHFR_dom"/>
</dbReference>
<dbReference type="GO" id="GO:0004146">
    <property type="term" value="F:dihydrofolate reductase activity"/>
    <property type="evidence" value="ECO:0007669"/>
    <property type="project" value="UniProtKB-EC"/>
</dbReference>
<dbReference type="PANTHER" id="PTHR48069:SF3">
    <property type="entry name" value="DIHYDROFOLATE REDUCTASE"/>
    <property type="match status" value="1"/>
</dbReference>
<dbReference type="GO" id="GO:0070401">
    <property type="term" value="F:NADP+ binding"/>
    <property type="evidence" value="ECO:0007669"/>
    <property type="project" value="UniProtKB-ARBA"/>
</dbReference>
<evidence type="ECO:0000256" key="6">
    <source>
        <dbReference type="ARBA" id="ARBA00023002"/>
    </source>
</evidence>
<dbReference type="PIRSF" id="PIRSF000194">
    <property type="entry name" value="DHFR"/>
    <property type="match status" value="1"/>
</dbReference>
<proteinExistence type="inferred from homology"/>
<comment type="pathway">
    <text evidence="1 8">Cofactor biosynthesis; tetrahydrofolate biosynthesis; 5,6,7,8-tetrahydrofolate from 7,8-dihydrofolate: step 1/1.</text>
</comment>
<comment type="similarity">
    <text evidence="2 8">Belongs to the dihydrofolate reductase family.</text>
</comment>
<dbReference type="PROSITE" id="PS51330">
    <property type="entry name" value="DHFR_2"/>
    <property type="match status" value="1"/>
</dbReference>
<dbReference type="UniPathway" id="UPA00077">
    <property type="reaction ID" value="UER00158"/>
</dbReference>
<sequence>MILSLIAAVARNRAIGYQNRLLFHIKADLEHFKRLTMGHVVIMGRHTFESLPNGALPHRKNIVISKSVASFHGCTRVSSFKEALDMCQTEEEVFVIGGEQVYKEAITQADRLYLTEIDAPAEQADAYFPAYNSWHLVAHEAHKKSEDNPFVFAFTVYQRR</sequence>
<evidence type="ECO:0000256" key="5">
    <source>
        <dbReference type="ARBA" id="ARBA00022857"/>
    </source>
</evidence>
<comment type="catalytic activity">
    <reaction evidence="8">
        <text>(6S)-5,6,7,8-tetrahydrofolate + NADP(+) = 7,8-dihydrofolate + NADPH + H(+)</text>
        <dbReference type="Rhea" id="RHEA:15009"/>
        <dbReference type="ChEBI" id="CHEBI:15378"/>
        <dbReference type="ChEBI" id="CHEBI:57451"/>
        <dbReference type="ChEBI" id="CHEBI:57453"/>
        <dbReference type="ChEBI" id="CHEBI:57783"/>
        <dbReference type="ChEBI" id="CHEBI:58349"/>
        <dbReference type="EC" id="1.5.1.3"/>
    </reaction>
</comment>
<keyword evidence="6 8" id="KW-0560">Oxidoreductase</keyword>
<evidence type="ECO:0000256" key="3">
    <source>
        <dbReference type="ARBA" id="ARBA00012856"/>
    </source>
</evidence>